<dbReference type="Proteomes" id="UP000435913">
    <property type="component" value="Segment"/>
</dbReference>
<sequence>MSKKLLPAGKLKNLNDLVVGASILSADGLVGYVVSTSKPCTNGIGGDIIEIQADVKFPKSKFSFLTYRHDGRSTHNAEDDIVRVCRPENSKVKGVKVWSDQPLTPVLIEAGNSLGMLCKLYIDTEKNGKHWNGTVKPAELNGIYGTCKLGKSGILSVKVWEGER</sequence>
<evidence type="ECO:0000313" key="1">
    <source>
        <dbReference type="EMBL" id="QGZ13269.1"/>
    </source>
</evidence>
<proteinExistence type="predicted"/>
<dbReference type="GeneID" id="77925347"/>
<reference evidence="1" key="1">
    <citation type="submission" date="2019-12" db="EMBL/GenBank/DDBJ databases">
        <title>Isolation and complete genomic sequence of bacteriophage NF: A novel Vibrio alginolyticus phage isolated from the coastal water of Qingdao, China.</title>
        <authorList>
            <person name="Zhang X."/>
        </authorList>
    </citation>
    <scope>NUCLEOTIDE SEQUENCE [LARGE SCALE GENOMIC DNA]</scope>
</reference>
<evidence type="ECO:0000313" key="2">
    <source>
        <dbReference type="Proteomes" id="UP000435913"/>
    </source>
</evidence>
<accession>A0A6B9JB48</accession>
<dbReference type="RefSeq" id="YP_010649787.1">
    <property type="nucleotide sequence ID" value="NC_070773.1"/>
</dbReference>
<organism evidence="1 2">
    <name type="scientific">Vibrio phage NF</name>
    <dbReference type="NCBI Taxonomy" id="2686202"/>
    <lineage>
        <taxon>Viruses</taxon>
        <taxon>Duplodnaviria</taxon>
        <taxon>Heunggongvirae</taxon>
        <taxon>Uroviricota</taxon>
        <taxon>Caudoviricetes</taxon>
        <taxon>Enfavirus</taxon>
        <taxon>Enfavirus NF</taxon>
    </lineage>
</organism>
<protein>
    <submittedName>
        <fullName evidence="1">Uncharacterized protein</fullName>
    </submittedName>
</protein>
<name>A0A6B9JB48_9CAUD</name>
<dbReference type="KEGG" id="vg:77925347"/>
<keyword evidence="2" id="KW-1185">Reference proteome</keyword>
<dbReference type="EMBL" id="MN812722">
    <property type="protein sequence ID" value="QGZ13269.1"/>
    <property type="molecule type" value="Genomic_DNA"/>
</dbReference>